<evidence type="ECO:0000259" key="2">
    <source>
        <dbReference type="Pfam" id="PF14420"/>
    </source>
</evidence>
<dbReference type="Pfam" id="PF14420">
    <property type="entry name" value="Clr5"/>
    <property type="match status" value="1"/>
</dbReference>
<feature type="domain" description="Clr5" evidence="2">
    <location>
        <begin position="1"/>
        <end position="54"/>
    </location>
</feature>
<comment type="caution">
    <text evidence="3">The sequence shown here is derived from an EMBL/GenBank/DDBJ whole genome shotgun (WGS) entry which is preliminary data.</text>
</comment>
<evidence type="ECO:0000313" key="4">
    <source>
        <dbReference type="Proteomes" id="UP000775872"/>
    </source>
</evidence>
<evidence type="ECO:0000313" key="3">
    <source>
        <dbReference type="EMBL" id="CAH0052885.1"/>
    </source>
</evidence>
<accession>A0A9P0EMJ0</accession>
<reference evidence="3" key="1">
    <citation type="submission" date="2021-10" db="EMBL/GenBank/DDBJ databases">
        <authorList>
            <person name="Piombo E."/>
        </authorList>
    </citation>
    <scope>NUCLEOTIDE SEQUENCE</scope>
</reference>
<dbReference type="OrthoDB" id="4115389at2759"/>
<sequence>MTKPWDKNRKEIVRLYIREGRTLQEVKGIMKAKHNFDASIRSYRQWFDKWDVTKYNCKKRQQRRRMLQQYIKQEACDDRCGSPTLDSSRLPNPKGLPTVTSQDQLTGESKPQDAVAEAASLPLPKVEVSQNRNVSPQEADAPWYKPGPNRQWDVTKLNQRKRQPRRKLPQQQHIKQEAYTGLQSPPLDARLPYSRQVDTQDTLTRPEYFGYSTPRYTEPFVFTLSDKPAWHYHDGRVNPSWVDLSPSSLEYDLSVGSDTPGIYEGGSAAVEFAAQSRNSTAADRDLIKL</sequence>
<feature type="compositionally biased region" description="Basic residues" evidence="1">
    <location>
        <begin position="158"/>
        <end position="168"/>
    </location>
</feature>
<proteinExistence type="predicted"/>
<dbReference type="AlphaFoldDB" id="A0A9P0EMJ0"/>
<name>A0A9P0EMJ0_9HYPO</name>
<dbReference type="PANTHER" id="PTHR38788:SF3">
    <property type="entry name" value="CLR5 DOMAIN-CONTAINING PROTEIN"/>
    <property type="match status" value="1"/>
</dbReference>
<evidence type="ECO:0000256" key="1">
    <source>
        <dbReference type="SAM" id="MobiDB-lite"/>
    </source>
</evidence>
<protein>
    <recommendedName>
        <fullName evidence="2">Clr5 domain-containing protein</fullName>
    </recommendedName>
</protein>
<dbReference type="Proteomes" id="UP000775872">
    <property type="component" value="Unassembled WGS sequence"/>
</dbReference>
<organism evidence="3 4">
    <name type="scientific">Clonostachys solani</name>
    <dbReference type="NCBI Taxonomy" id="160281"/>
    <lineage>
        <taxon>Eukaryota</taxon>
        <taxon>Fungi</taxon>
        <taxon>Dikarya</taxon>
        <taxon>Ascomycota</taxon>
        <taxon>Pezizomycotina</taxon>
        <taxon>Sordariomycetes</taxon>
        <taxon>Hypocreomycetidae</taxon>
        <taxon>Hypocreales</taxon>
        <taxon>Bionectriaceae</taxon>
        <taxon>Clonostachys</taxon>
    </lineage>
</organism>
<dbReference type="PANTHER" id="PTHR38788">
    <property type="entry name" value="CLR5 DOMAIN-CONTAINING PROTEIN"/>
    <property type="match status" value="1"/>
</dbReference>
<feature type="compositionally biased region" description="Polar residues" evidence="1">
    <location>
        <begin position="98"/>
        <end position="109"/>
    </location>
</feature>
<feature type="region of interest" description="Disordered" evidence="1">
    <location>
        <begin position="78"/>
        <end position="188"/>
    </location>
</feature>
<gene>
    <name evidence="3" type="ORF">CSOL1703_00004752</name>
</gene>
<keyword evidence="4" id="KW-1185">Reference proteome</keyword>
<dbReference type="EMBL" id="CABFOC020000045">
    <property type="protein sequence ID" value="CAH0052885.1"/>
    <property type="molecule type" value="Genomic_DNA"/>
</dbReference>
<dbReference type="InterPro" id="IPR025676">
    <property type="entry name" value="Clr5_dom"/>
</dbReference>